<name>A0ABP6CTD3_9ACTN</name>
<evidence type="ECO:0000313" key="1">
    <source>
        <dbReference type="EMBL" id="GAA2625905.1"/>
    </source>
</evidence>
<protein>
    <submittedName>
        <fullName evidence="1">Uncharacterized protein</fullName>
    </submittedName>
</protein>
<dbReference type="InterPro" id="IPR036148">
    <property type="entry name" value="MmgE/PrpD_sf"/>
</dbReference>
<dbReference type="SUPFAM" id="SSF103378">
    <property type="entry name" value="2-methylcitrate dehydratase PrpD"/>
    <property type="match status" value="1"/>
</dbReference>
<sequence>MRLAQWASGLRHTDLPDRINAYATSQLISHLAVVRAGMAHPLGQRLVKAFGSPTDDRPDQAAYVLAALSACLYYEDSMYVGHVWHSSLGAAELDATVREVLGA</sequence>
<dbReference type="InterPro" id="IPR042183">
    <property type="entry name" value="MmgE/PrpD_sf_1"/>
</dbReference>
<reference evidence="2" key="1">
    <citation type="journal article" date="2019" name="Int. J. Syst. Evol. Microbiol.">
        <title>The Global Catalogue of Microorganisms (GCM) 10K type strain sequencing project: providing services to taxonomists for standard genome sequencing and annotation.</title>
        <authorList>
            <consortium name="The Broad Institute Genomics Platform"/>
            <consortium name="The Broad Institute Genome Sequencing Center for Infectious Disease"/>
            <person name="Wu L."/>
            <person name="Ma J."/>
        </authorList>
    </citation>
    <scope>NUCLEOTIDE SEQUENCE [LARGE SCALE GENOMIC DNA]</scope>
    <source>
        <strain evidence="2">JCM 6833</strain>
    </source>
</reference>
<evidence type="ECO:0000313" key="2">
    <source>
        <dbReference type="Proteomes" id="UP001501509"/>
    </source>
</evidence>
<comment type="caution">
    <text evidence="1">The sequence shown here is derived from an EMBL/GenBank/DDBJ whole genome shotgun (WGS) entry which is preliminary data.</text>
</comment>
<proteinExistence type="predicted"/>
<accession>A0ABP6CTD3</accession>
<dbReference type="Gene3D" id="1.10.4100.10">
    <property type="entry name" value="2-methylcitrate dehydratase PrpD"/>
    <property type="match status" value="1"/>
</dbReference>
<keyword evidence="2" id="KW-1185">Reference proteome</keyword>
<organism evidence="1 2">
    <name type="scientific">Actinomadura fulvescens</name>
    <dbReference type="NCBI Taxonomy" id="46160"/>
    <lineage>
        <taxon>Bacteria</taxon>
        <taxon>Bacillati</taxon>
        <taxon>Actinomycetota</taxon>
        <taxon>Actinomycetes</taxon>
        <taxon>Streptosporangiales</taxon>
        <taxon>Thermomonosporaceae</taxon>
        <taxon>Actinomadura</taxon>
    </lineage>
</organism>
<gene>
    <name evidence="1" type="ORF">GCM10010411_73430</name>
</gene>
<dbReference type="Proteomes" id="UP001501509">
    <property type="component" value="Unassembled WGS sequence"/>
</dbReference>
<dbReference type="EMBL" id="BAAATD010000012">
    <property type="protein sequence ID" value="GAA2625905.1"/>
    <property type="molecule type" value="Genomic_DNA"/>
</dbReference>